<reference evidence="2 3" key="1">
    <citation type="submission" date="2013-08" db="EMBL/GenBank/DDBJ databases">
        <title>The genome sequence of Skermanella stibiiresistens.</title>
        <authorList>
            <person name="Zhu W."/>
            <person name="Wang G."/>
        </authorList>
    </citation>
    <scope>NUCLEOTIDE SEQUENCE [LARGE SCALE GENOMIC DNA]</scope>
    <source>
        <strain evidence="2 3">SB22</strain>
    </source>
</reference>
<feature type="transmembrane region" description="Helical" evidence="1">
    <location>
        <begin position="84"/>
        <end position="106"/>
    </location>
</feature>
<keyword evidence="1" id="KW-1133">Transmembrane helix</keyword>
<name>W9HDE5_9PROT</name>
<accession>W9HDE5</accession>
<feature type="transmembrane region" description="Helical" evidence="1">
    <location>
        <begin position="137"/>
        <end position="156"/>
    </location>
</feature>
<evidence type="ECO:0000313" key="3">
    <source>
        <dbReference type="Proteomes" id="UP000019486"/>
    </source>
</evidence>
<organism evidence="2 3">
    <name type="scientific">Skermanella stibiiresistens SB22</name>
    <dbReference type="NCBI Taxonomy" id="1385369"/>
    <lineage>
        <taxon>Bacteria</taxon>
        <taxon>Pseudomonadati</taxon>
        <taxon>Pseudomonadota</taxon>
        <taxon>Alphaproteobacteria</taxon>
        <taxon>Rhodospirillales</taxon>
        <taxon>Azospirillaceae</taxon>
        <taxon>Skermanella</taxon>
    </lineage>
</organism>
<feature type="transmembrane region" description="Helical" evidence="1">
    <location>
        <begin position="61"/>
        <end position="78"/>
    </location>
</feature>
<evidence type="ECO:0000313" key="2">
    <source>
        <dbReference type="EMBL" id="EWY41923.1"/>
    </source>
</evidence>
<protein>
    <submittedName>
        <fullName evidence="2">Membrane protein</fullName>
    </submittedName>
</protein>
<dbReference type="STRING" id="1385369.N825_18370"/>
<feature type="transmembrane region" description="Helical" evidence="1">
    <location>
        <begin position="162"/>
        <end position="180"/>
    </location>
</feature>
<dbReference type="EMBL" id="AVFL01000002">
    <property type="protein sequence ID" value="EWY41923.1"/>
    <property type="molecule type" value="Genomic_DNA"/>
</dbReference>
<dbReference type="AlphaFoldDB" id="W9HDE5"/>
<comment type="caution">
    <text evidence="2">The sequence shown here is derived from an EMBL/GenBank/DDBJ whole genome shotgun (WGS) entry which is preliminary data.</text>
</comment>
<keyword evidence="1" id="KW-0472">Membrane</keyword>
<proteinExistence type="predicted"/>
<keyword evidence="1" id="KW-0812">Transmembrane</keyword>
<dbReference type="Proteomes" id="UP000019486">
    <property type="component" value="Unassembled WGS sequence"/>
</dbReference>
<sequence>MRRGAAWAGTGAGLLALVCYSVAIHGAVVSGGGTATAGALALVQAVVAGLTISRLAPRQRWIGFIVAPALALLSWYSARDGLIAASGIGHAAIHGGLLALFAGTLAEGREPLITTIARKVRGDLTDDMEAYTRRVTWAWCLFFAGQILMSTALFLFAPTPVWSFFVNVLDLPLVVAMFMAEYSYRLWRFANHAHGSIADVVRVFAEQPER</sequence>
<evidence type="ECO:0000256" key="1">
    <source>
        <dbReference type="SAM" id="Phobius"/>
    </source>
</evidence>
<keyword evidence="3" id="KW-1185">Reference proteome</keyword>
<dbReference type="OrthoDB" id="7302606at2"/>
<gene>
    <name evidence="2" type="ORF">N825_18370</name>
</gene>
<feature type="transmembrane region" description="Helical" evidence="1">
    <location>
        <begin position="33"/>
        <end position="52"/>
    </location>
</feature>